<evidence type="ECO:0000259" key="7">
    <source>
        <dbReference type="Pfam" id="PF02687"/>
    </source>
</evidence>
<feature type="transmembrane region" description="Helical" evidence="6">
    <location>
        <begin position="284"/>
        <end position="304"/>
    </location>
</feature>
<feature type="transmembrane region" description="Helical" evidence="6">
    <location>
        <begin position="422"/>
        <end position="446"/>
    </location>
</feature>
<evidence type="ECO:0000313" key="9">
    <source>
        <dbReference type="EMBL" id="SIT33437.1"/>
    </source>
</evidence>
<gene>
    <name evidence="9" type="ORF">SAMN05421788_112155</name>
</gene>
<protein>
    <submittedName>
        <fullName evidence="9">ABC-type antimicrobial peptide transport system, permease component</fullName>
    </submittedName>
</protein>
<feature type="domain" description="MacB-like periplasmic core" evidence="8">
    <location>
        <begin position="436"/>
        <end position="596"/>
    </location>
</feature>
<keyword evidence="10" id="KW-1185">Reference proteome</keyword>
<feature type="transmembrane region" description="Helical" evidence="6">
    <location>
        <begin position="670"/>
        <end position="693"/>
    </location>
</feature>
<evidence type="ECO:0000256" key="1">
    <source>
        <dbReference type="ARBA" id="ARBA00004651"/>
    </source>
</evidence>
<dbReference type="OrthoDB" id="5933722at2"/>
<feature type="transmembrane region" description="Helical" evidence="6">
    <location>
        <begin position="21"/>
        <end position="42"/>
    </location>
</feature>
<evidence type="ECO:0000256" key="6">
    <source>
        <dbReference type="SAM" id="Phobius"/>
    </source>
</evidence>
<evidence type="ECO:0000256" key="2">
    <source>
        <dbReference type="ARBA" id="ARBA00022475"/>
    </source>
</evidence>
<evidence type="ECO:0000256" key="5">
    <source>
        <dbReference type="ARBA" id="ARBA00023136"/>
    </source>
</evidence>
<dbReference type="InterPro" id="IPR025857">
    <property type="entry name" value="MacB_PCD"/>
</dbReference>
<feature type="transmembrane region" description="Helical" evidence="6">
    <location>
        <begin position="377"/>
        <end position="401"/>
    </location>
</feature>
<dbReference type="InterPro" id="IPR050250">
    <property type="entry name" value="Macrolide_Exporter_MacB"/>
</dbReference>
<dbReference type="GO" id="GO:0005886">
    <property type="term" value="C:plasma membrane"/>
    <property type="evidence" value="ECO:0007669"/>
    <property type="project" value="UniProtKB-SubCell"/>
</dbReference>
<keyword evidence="3 6" id="KW-0812">Transmembrane</keyword>
<dbReference type="PANTHER" id="PTHR30572">
    <property type="entry name" value="MEMBRANE COMPONENT OF TRANSPORTER-RELATED"/>
    <property type="match status" value="1"/>
</dbReference>
<comment type="subcellular location">
    <subcellularLocation>
        <location evidence="1">Cell membrane</location>
        <topology evidence="1">Multi-pass membrane protein</topology>
    </subcellularLocation>
</comment>
<feature type="transmembrane region" description="Helical" evidence="6">
    <location>
        <begin position="331"/>
        <end position="357"/>
    </location>
</feature>
<dbReference type="Proteomes" id="UP000186917">
    <property type="component" value="Unassembled WGS sequence"/>
</dbReference>
<evidence type="ECO:0000256" key="3">
    <source>
        <dbReference type="ARBA" id="ARBA00022692"/>
    </source>
</evidence>
<keyword evidence="2" id="KW-1003">Cell membrane</keyword>
<feature type="domain" description="MacB-like periplasmic core" evidence="8">
    <location>
        <begin position="20"/>
        <end position="240"/>
    </location>
</feature>
<accession>A0A173MLT0</accession>
<dbReference type="EMBL" id="FTOR01000012">
    <property type="protein sequence ID" value="SIT33437.1"/>
    <property type="molecule type" value="Genomic_DNA"/>
</dbReference>
<dbReference type="GO" id="GO:0022857">
    <property type="term" value="F:transmembrane transporter activity"/>
    <property type="evidence" value="ECO:0007669"/>
    <property type="project" value="TreeGrafter"/>
</dbReference>
<dbReference type="Pfam" id="PF02687">
    <property type="entry name" value="FtsX"/>
    <property type="match status" value="2"/>
</dbReference>
<proteinExistence type="predicted"/>
<feature type="transmembrane region" description="Helical" evidence="6">
    <location>
        <begin position="714"/>
        <end position="734"/>
    </location>
</feature>
<dbReference type="InterPro" id="IPR003838">
    <property type="entry name" value="ABC3_permease_C"/>
</dbReference>
<dbReference type="KEGG" id="fln:FLA_4384"/>
<reference evidence="10" key="1">
    <citation type="submission" date="2017-01" db="EMBL/GenBank/DDBJ databases">
        <authorList>
            <person name="Varghese N."/>
            <person name="Submissions S."/>
        </authorList>
    </citation>
    <scope>NUCLEOTIDE SEQUENCE [LARGE SCALE GENOMIC DNA]</scope>
    <source>
        <strain evidence="10">DSM 21054</strain>
    </source>
</reference>
<feature type="transmembrane region" description="Helical" evidence="6">
    <location>
        <begin position="754"/>
        <end position="774"/>
    </location>
</feature>
<evidence type="ECO:0000313" key="10">
    <source>
        <dbReference type="Proteomes" id="UP000186917"/>
    </source>
</evidence>
<sequence>MFRNYLLIAWRNLAKSKAASFINIAGLAAGLAVAVLISLWIWDELSFNHYHQQHDKIVQVMQTQTFAGKTLTGEAIPIPLDAELRKSYGSDFKYLVLSSWNNHHVLSNGNNTISQTGNYMDVDAPALLGLHMLAGSSNDLRDPSAVFLSQATAKALFGNTSALGKTLKLDNQDVLKVTGVYEDLPYNTTFRNLQFIATWQLYAADPWVKRCYTDWGNNSFQLFAQLQNNINYQQSAQHVKDAKLKVVDKDMASFKPVILLHPMNRWHLYGEFKNGVNIGGRIQFVWLFGGIGLFVLLLACINFMNLSTARSEKRCKEIGIRKAVGSLRSQLIIQFFCESMLTVFLALSVSILLVWLALPAFNRVADKQIQLPWLNGWCWLTLAVMGMITGFIAGSYPALYLSSFQPVKVLKGTYKTGWKAALPRQVLVVLQFTVSVILITGTVVVFKQIEFAKSRPTGYNNANLISIEAETRELTTHFLTIRNELLKTGAVTAVATSGSPVTGLHSNSSSLEWEGKAPGMTSDIGTINVSHEFGKTVGWQIKEGRDFSSQFSSDSMSVIINEAAVEYMGLKNPVGSILRWGKQKIQVIGVVKNLLMQSPYSPVKQTIFYIDDRDVAYLNLRLNAALPVKEALTRTEAVFKQFIPSTPFRYQFVDEDFAAKFNSEERIGKLAGFFAILAIFISSLGLFGMAAFVTEQRTKEIGIRKTLGASVINLWQLLSKDFMLLVLIAFFIAVPIAYTGMQQWLSNYEYRTNIPWWIFLLAGICAMVTSLLTVSYQSIKAALANPVKSLKSE</sequence>
<organism evidence="9 10">
    <name type="scientific">Filimonas lacunae</name>
    <dbReference type="NCBI Taxonomy" id="477680"/>
    <lineage>
        <taxon>Bacteria</taxon>
        <taxon>Pseudomonadati</taxon>
        <taxon>Bacteroidota</taxon>
        <taxon>Chitinophagia</taxon>
        <taxon>Chitinophagales</taxon>
        <taxon>Chitinophagaceae</taxon>
        <taxon>Filimonas</taxon>
    </lineage>
</organism>
<dbReference type="STRING" id="477680.SAMN05421788_112155"/>
<dbReference type="Pfam" id="PF12704">
    <property type="entry name" value="MacB_PCD"/>
    <property type="match status" value="2"/>
</dbReference>
<name>A0A173MLT0_9BACT</name>
<evidence type="ECO:0000256" key="4">
    <source>
        <dbReference type="ARBA" id="ARBA00022989"/>
    </source>
</evidence>
<keyword evidence="4 6" id="KW-1133">Transmembrane helix</keyword>
<evidence type="ECO:0000259" key="8">
    <source>
        <dbReference type="Pfam" id="PF12704"/>
    </source>
</evidence>
<keyword evidence="5 6" id="KW-0472">Membrane</keyword>
<dbReference type="AlphaFoldDB" id="A0A173MLT0"/>
<dbReference type="RefSeq" id="WP_076382220.1">
    <property type="nucleotide sequence ID" value="NZ_AP017422.1"/>
</dbReference>
<dbReference type="PANTHER" id="PTHR30572:SF18">
    <property type="entry name" value="ABC-TYPE MACROLIDE FAMILY EXPORT SYSTEM PERMEASE COMPONENT 2"/>
    <property type="match status" value="1"/>
</dbReference>
<feature type="domain" description="ABC3 transporter permease C-terminal" evidence="7">
    <location>
        <begin position="673"/>
        <end position="783"/>
    </location>
</feature>
<feature type="domain" description="ABC3 transporter permease C-terminal" evidence="7">
    <location>
        <begin position="291"/>
        <end position="405"/>
    </location>
</feature>